<reference evidence="1" key="1">
    <citation type="submission" date="2021-04" db="EMBL/GenBank/DDBJ databases">
        <authorList>
            <person name="Chebbi M.A.C M."/>
        </authorList>
    </citation>
    <scope>NUCLEOTIDE SEQUENCE</scope>
</reference>
<evidence type="ECO:0000313" key="2">
    <source>
        <dbReference type="Proteomes" id="UP000786811"/>
    </source>
</evidence>
<dbReference type="Proteomes" id="UP000786811">
    <property type="component" value="Unassembled WGS sequence"/>
</dbReference>
<keyword evidence="2" id="KW-1185">Reference proteome</keyword>
<accession>A0A8J2HAH9</accession>
<comment type="caution">
    <text evidence="1">The sequence shown here is derived from an EMBL/GenBank/DDBJ whole genome shotgun (WGS) entry which is preliminary data.</text>
</comment>
<dbReference type="EMBL" id="CAJNRD030001119">
    <property type="protein sequence ID" value="CAG5089187.1"/>
    <property type="molecule type" value="Genomic_DNA"/>
</dbReference>
<sequence length="107" mass="12307">MFIKDTTVNLDLTFCFRFVYSDNRARNHPFCISDDNTPVWLLRLETFTVTVSLGIFNLRDQGNVGFAANARRHVEFQWDTTTTPRRGAISRMPSFLFSLLSCSLLPP</sequence>
<protein>
    <submittedName>
        <fullName evidence="1">Uncharacterized protein</fullName>
    </submittedName>
</protein>
<dbReference type="AlphaFoldDB" id="A0A8J2HAH9"/>
<proteinExistence type="predicted"/>
<name>A0A8J2HAH9_COTCN</name>
<organism evidence="1 2">
    <name type="scientific">Cotesia congregata</name>
    <name type="common">Parasitoid wasp</name>
    <name type="synonym">Apanteles congregatus</name>
    <dbReference type="NCBI Taxonomy" id="51543"/>
    <lineage>
        <taxon>Eukaryota</taxon>
        <taxon>Metazoa</taxon>
        <taxon>Ecdysozoa</taxon>
        <taxon>Arthropoda</taxon>
        <taxon>Hexapoda</taxon>
        <taxon>Insecta</taxon>
        <taxon>Pterygota</taxon>
        <taxon>Neoptera</taxon>
        <taxon>Endopterygota</taxon>
        <taxon>Hymenoptera</taxon>
        <taxon>Apocrita</taxon>
        <taxon>Ichneumonoidea</taxon>
        <taxon>Braconidae</taxon>
        <taxon>Microgastrinae</taxon>
        <taxon>Cotesia</taxon>
    </lineage>
</organism>
<evidence type="ECO:0000313" key="1">
    <source>
        <dbReference type="EMBL" id="CAG5089187.1"/>
    </source>
</evidence>
<gene>
    <name evidence="1" type="ORF">HICCMSTLAB_LOCUS5135</name>
</gene>